<evidence type="ECO:0000256" key="10">
    <source>
        <dbReference type="ARBA" id="ARBA00030683"/>
    </source>
</evidence>
<evidence type="ECO:0000313" key="13">
    <source>
        <dbReference type="Proteomes" id="UP000077115"/>
    </source>
</evidence>
<reference evidence="12 13" key="1">
    <citation type="submission" date="2006-10" db="EMBL/GenBank/DDBJ databases">
        <title>The Genome Sequence of Batrachochytrium dendrobatidis JEL423.</title>
        <authorList>
            <consortium name="The Broad Institute Genome Sequencing Platform"/>
            <person name="Birren B."/>
            <person name="Lander E."/>
            <person name="Galagan J."/>
            <person name="Cuomo C."/>
            <person name="Devon K."/>
            <person name="Jaffe D."/>
            <person name="Butler J."/>
            <person name="Alvarez P."/>
            <person name="Gnerre S."/>
            <person name="Grabherr M."/>
            <person name="Kleber M."/>
            <person name="Mauceli E."/>
            <person name="Brockman W."/>
            <person name="Young S."/>
            <person name="LaButti K."/>
            <person name="Sykes S."/>
            <person name="DeCaprio D."/>
            <person name="Crawford M."/>
            <person name="Koehrsen M."/>
            <person name="Engels R."/>
            <person name="Montgomery P."/>
            <person name="Pearson M."/>
            <person name="Howarth C."/>
            <person name="Larson L."/>
            <person name="White J."/>
            <person name="O'Leary S."/>
            <person name="Kodira C."/>
            <person name="Zeng Q."/>
            <person name="Yandava C."/>
            <person name="Alvarado L."/>
            <person name="Longcore J."/>
            <person name="James T."/>
        </authorList>
    </citation>
    <scope>NUCLEOTIDE SEQUENCE [LARGE SCALE GENOMIC DNA]</scope>
    <source>
        <strain evidence="12 13">JEL423</strain>
    </source>
</reference>
<comment type="subunit">
    <text evidence="4">Octamer of two non-identical subunits IDH1 and IDH2.</text>
</comment>
<keyword evidence="8" id="KW-0496">Mitochondrion</keyword>
<dbReference type="PANTHER" id="PTHR11835">
    <property type="entry name" value="DECARBOXYLATING DEHYDROGENASES-ISOCITRATE, ISOPROPYLMALATE, TARTRATE"/>
    <property type="match status" value="1"/>
</dbReference>
<reference evidence="12 13" key="2">
    <citation type="submission" date="2016-05" db="EMBL/GenBank/DDBJ databases">
        <title>Lineage-specific infection strategies underlie the spectrum of fungal disease in amphibians.</title>
        <authorList>
            <person name="Cuomo C.A."/>
            <person name="Farrer R.A."/>
            <person name="James T."/>
            <person name="Longcore J."/>
            <person name="Birren B."/>
        </authorList>
    </citation>
    <scope>NUCLEOTIDE SEQUENCE [LARGE SCALE GENOMIC DNA]</scope>
    <source>
        <strain evidence="12 13">JEL423</strain>
    </source>
</reference>
<dbReference type="FunFam" id="3.40.718.10:FF:000041">
    <property type="entry name" value="Isocitrate dehydrogenase [NAD] subunit, mitochondrial"/>
    <property type="match status" value="1"/>
</dbReference>
<dbReference type="EMBL" id="DS022307">
    <property type="protein sequence ID" value="OAJ42345.1"/>
    <property type="molecule type" value="Genomic_DNA"/>
</dbReference>
<sequence length="386" mass="41892">MFKTTAFMPLRIASLAMRTSITAPTRAFGTVQTKTSLVFSEPRSNSGTEYGGVHTVTLIPGDGVGQEMATSVKSIFKAVNAPINWEQFDLSGYTEADANLLRQAMDSIRKNRVALKGVLYTPVSRLGHTSWNIFLRKDLDVFASTSLIQNIPGNWPTRHKGVNLAIIRENTEGEYSGKEHSPVPGVVESLKVVTRAKTERIARYAFDFALKNKRKKVTIIHKANIMKLGDGLFLNTCREVAKGYKSFGIEVEDMIVDNASMQLVSKPHQFDVVVCGNLYGNILSNVGAALVGGPGLVPGASIGRHYAVFEPGCRHVGKDIMGHNTANPTAMLMSSVHMLRHLGLDEQADRISAALLAVIKEGHVLTPDIGGTSSTTDFTKAIIAKL</sequence>
<dbReference type="Pfam" id="PF00180">
    <property type="entry name" value="Iso_dh"/>
    <property type="match status" value="1"/>
</dbReference>
<dbReference type="GO" id="GO:0006099">
    <property type="term" value="P:tricarboxylic acid cycle"/>
    <property type="evidence" value="ECO:0007669"/>
    <property type="project" value="UniProtKB-KW"/>
</dbReference>
<dbReference type="GO" id="GO:0005739">
    <property type="term" value="C:mitochondrion"/>
    <property type="evidence" value="ECO:0007669"/>
    <property type="project" value="UniProtKB-SubCell"/>
</dbReference>
<name>A0A177WRR3_BATDL</name>
<dbReference type="SUPFAM" id="SSF53659">
    <property type="entry name" value="Isocitrate/Isopropylmalate dehydrogenase-like"/>
    <property type="match status" value="1"/>
</dbReference>
<evidence type="ECO:0000256" key="9">
    <source>
        <dbReference type="ARBA" id="ARBA00030631"/>
    </source>
</evidence>
<dbReference type="OrthoDB" id="10261637at2759"/>
<dbReference type="PROSITE" id="PS00470">
    <property type="entry name" value="IDH_IMDH"/>
    <property type="match status" value="1"/>
</dbReference>
<dbReference type="Gene3D" id="3.40.718.10">
    <property type="entry name" value="Isopropylmalate Dehydrogenase"/>
    <property type="match status" value="1"/>
</dbReference>
<evidence type="ECO:0000256" key="1">
    <source>
        <dbReference type="ARBA" id="ARBA00000837"/>
    </source>
</evidence>
<dbReference type="GO" id="GO:0000287">
    <property type="term" value="F:magnesium ion binding"/>
    <property type="evidence" value="ECO:0007669"/>
    <property type="project" value="InterPro"/>
</dbReference>
<dbReference type="NCBIfam" id="TIGR00175">
    <property type="entry name" value="mito_nad_idh"/>
    <property type="match status" value="1"/>
</dbReference>
<dbReference type="Proteomes" id="UP000077115">
    <property type="component" value="Unassembled WGS sequence"/>
</dbReference>
<evidence type="ECO:0000259" key="11">
    <source>
        <dbReference type="SMART" id="SM01329"/>
    </source>
</evidence>
<evidence type="ECO:0000313" key="12">
    <source>
        <dbReference type="EMBL" id="OAJ42345.1"/>
    </source>
</evidence>
<evidence type="ECO:0000256" key="3">
    <source>
        <dbReference type="ARBA" id="ARBA00007769"/>
    </source>
</evidence>
<dbReference type="VEuPathDB" id="FungiDB:BDEG_25806"/>
<evidence type="ECO:0000256" key="4">
    <source>
        <dbReference type="ARBA" id="ARBA00011567"/>
    </source>
</evidence>
<dbReference type="InterPro" id="IPR004434">
    <property type="entry name" value="Isocitrate_DH_NAD"/>
</dbReference>
<dbReference type="EC" id="1.1.1.41" evidence="5"/>
<keyword evidence="6" id="KW-0816">Tricarboxylic acid cycle</keyword>
<evidence type="ECO:0000256" key="6">
    <source>
        <dbReference type="ARBA" id="ARBA00022532"/>
    </source>
</evidence>
<dbReference type="InterPro" id="IPR024084">
    <property type="entry name" value="IsoPropMal-DH-like_dom"/>
</dbReference>
<dbReference type="SMART" id="SM01329">
    <property type="entry name" value="Iso_dh"/>
    <property type="match status" value="1"/>
</dbReference>
<accession>A0A177WRR3</accession>
<keyword evidence="7" id="KW-0809">Transit peptide</keyword>
<feature type="domain" description="Isopropylmalate dehydrogenase-like" evidence="11">
    <location>
        <begin position="55"/>
        <end position="382"/>
    </location>
</feature>
<dbReference type="GO" id="GO:0051287">
    <property type="term" value="F:NAD binding"/>
    <property type="evidence" value="ECO:0007669"/>
    <property type="project" value="InterPro"/>
</dbReference>
<dbReference type="AlphaFoldDB" id="A0A177WRR3"/>
<evidence type="ECO:0000256" key="7">
    <source>
        <dbReference type="ARBA" id="ARBA00022946"/>
    </source>
</evidence>
<evidence type="ECO:0000256" key="5">
    <source>
        <dbReference type="ARBA" id="ARBA00013012"/>
    </source>
</evidence>
<protein>
    <recommendedName>
        <fullName evidence="5">isocitrate dehydrogenase (NAD(+))</fullName>
        <ecNumber evidence="5">1.1.1.41</ecNumber>
    </recommendedName>
    <alternativeName>
        <fullName evidence="10">Isocitric dehydrogenase</fullName>
    </alternativeName>
    <alternativeName>
        <fullName evidence="9">NAD(+)-specific ICDH</fullName>
    </alternativeName>
</protein>
<dbReference type="eggNOG" id="KOG0784">
    <property type="taxonomic scope" value="Eukaryota"/>
</dbReference>
<dbReference type="GO" id="GO:0006102">
    <property type="term" value="P:isocitrate metabolic process"/>
    <property type="evidence" value="ECO:0007669"/>
    <property type="project" value="TreeGrafter"/>
</dbReference>
<organism evidence="12 13">
    <name type="scientific">Batrachochytrium dendrobatidis (strain JEL423)</name>
    <dbReference type="NCBI Taxonomy" id="403673"/>
    <lineage>
        <taxon>Eukaryota</taxon>
        <taxon>Fungi</taxon>
        <taxon>Fungi incertae sedis</taxon>
        <taxon>Chytridiomycota</taxon>
        <taxon>Chytridiomycota incertae sedis</taxon>
        <taxon>Chytridiomycetes</taxon>
        <taxon>Rhizophydiales</taxon>
        <taxon>Rhizophydiales incertae sedis</taxon>
        <taxon>Batrachochytrium</taxon>
    </lineage>
</organism>
<comment type="subcellular location">
    <subcellularLocation>
        <location evidence="2">Mitochondrion</location>
    </subcellularLocation>
</comment>
<evidence type="ECO:0000256" key="2">
    <source>
        <dbReference type="ARBA" id="ARBA00004173"/>
    </source>
</evidence>
<gene>
    <name evidence="12" type="ORF">BDEG_25806</name>
</gene>
<dbReference type="InterPro" id="IPR019818">
    <property type="entry name" value="IsoCit/isopropylmalate_DH_CS"/>
</dbReference>
<dbReference type="PANTHER" id="PTHR11835:SF42">
    <property type="entry name" value="ISOCITRATE DEHYDROGENASE [NAD] SUBUNIT BETA, MITOCHONDRIAL"/>
    <property type="match status" value="1"/>
</dbReference>
<comment type="similarity">
    <text evidence="3">Belongs to the isocitrate and isopropylmalate dehydrogenases family.</text>
</comment>
<comment type="catalytic activity">
    <reaction evidence="1">
        <text>D-threo-isocitrate + NAD(+) = 2-oxoglutarate + CO2 + NADH</text>
        <dbReference type="Rhea" id="RHEA:23632"/>
        <dbReference type="ChEBI" id="CHEBI:15562"/>
        <dbReference type="ChEBI" id="CHEBI:16526"/>
        <dbReference type="ChEBI" id="CHEBI:16810"/>
        <dbReference type="ChEBI" id="CHEBI:57540"/>
        <dbReference type="ChEBI" id="CHEBI:57945"/>
        <dbReference type="EC" id="1.1.1.41"/>
    </reaction>
</comment>
<evidence type="ECO:0000256" key="8">
    <source>
        <dbReference type="ARBA" id="ARBA00023128"/>
    </source>
</evidence>
<dbReference type="GO" id="GO:0004449">
    <property type="term" value="F:isocitrate dehydrogenase (NAD+) activity"/>
    <property type="evidence" value="ECO:0007669"/>
    <property type="project" value="UniProtKB-EC"/>
</dbReference>
<proteinExistence type="inferred from homology"/>
<dbReference type="STRING" id="403673.A0A177WRR3"/>